<evidence type="ECO:0000256" key="1">
    <source>
        <dbReference type="ARBA" id="ARBA00023015"/>
    </source>
</evidence>
<dbReference type="EMBL" id="RXHU01000034">
    <property type="protein sequence ID" value="RTE09212.1"/>
    <property type="molecule type" value="Genomic_DNA"/>
</dbReference>
<name>A0A3S0CUS7_9BACL</name>
<dbReference type="PRINTS" id="PR00032">
    <property type="entry name" value="HTHARAC"/>
</dbReference>
<dbReference type="OrthoDB" id="9772063at2"/>
<dbReference type="Pfam" id="PF12833">
    <property type="entry name" value="HTH_18"/>
    <property type="match status" value="1"/>
</dbReference>
<dbReference type="InterPro" id="IPR009057">
    <property type="entry name" value="Homeodomain-like_sf"/>
</dbReference>
<dbReference type="SUPFAM" id="SSF51215">
    <property type="entry name" value="Regulatory protein AraC"/>
    <property type="match status" value="1"/>
</dbReference>
<dbReference type="InterPro" id="IPR018062">
    <property type="entry name" value="HTH_AraC-typ_CS"/>
</dbReference>
<proteinExistence type="predicted"/>
<organism evidence="5 6">
    <name type="scientific">Paenibacillus whitsoniae</name>
    <dbReference type="NCBI Taxonomy" id="2496558"/>
    <lineage>
        <taxon>Bacteria</taxon>
        <taxon>Bacillati</taxon>
        <taxon>Bacillota</taxon>
        <taxon>Bacilli</taxon>
        <taxon>Bacillales</taxon>
        <taxon>Paenibacillaceae</taxon>
        <taxon>Paenibacillus</taxon>
    </lineage>
</organism>
<keyword evidence="3" id="KW-0804">Transcription</keyword>
<dbReference type="Proteomes" id="UP000276128">
    <property type="component" value="Unassembled WGS sequence"/>
</dbReference>
<dbReference type="SUPFAM" id="SSF46689">
    <property type="entry name" value="Homeodomain-like"/>
    <property type="match status" value="2"/>
</dbReference>
<dbReference type="Pfam" id="PF02311">
    <property type="entry name" value="AraC_binding"/>
    <property type="match status" value="1"/>
</dbReference>
<dbReference type="GO" id="GO:0043565">
    <property type="term" value="F:sequence-specific DNA binding"/>
    <property type="evidence" value="ECO:0007669"/>
    <property type="project" value="InterPro"/>
</dbReference>
<sequence length="311" mass="36095">MIQINQPYFEQNKNQSGLRDIDRPFYVGIQNTEDEGYQIASHWHYHMEIIYVSAGNAWITIGNESFEATAGSFILIHPCEVHSVRIATNQPSRHYVIGFDSELLNPMPQLAFELQYYLPYTTPLYGLQKWIQPESTDLAPLHALVENMYREYQAKAFAFELAVSSSIYKLILWLLRYQRTLFSPSAAENIIDDSVKMAALREVLITINENSSLPITVEEAAKMCMMSYSQFARFFKQVMNTTFTQYVMFIKIRRAEQLLLDHTKSITQIALETGFQTSSYFIKHFKRIKGISPKRYRKERLHLEVGAVKSL</sequence>
<dbReference type="RefSeq" id="WP_126141576.1">
    <property type="nucleotide sequence ID" value="NZ_RXHU01000034.1"/>
</dbReference>
<dbReference type="AlphaFoldDB" id="A0A3S0CUS7"/>
<evidence type="ECO:0000313" key="5">
    <source>
        <dbReference type="EMBL" id="RTE09212.1"/>
    </source>
</evidence>
<gene>
    <name evidence="5" type="ORF">EJQ19_12575</name>
</gene>
<dbReference type="GO" id="GO:0003700">
    <property type="term" value="F:DNA-binding transcription factor activity"/>
    <property type="evidence" value="ECO:0007669"/>
    <property type="project" value="InterPro"/>
</dbReference>
<dbReference type="InterPro" id="IPR014710">
    <property type="entry name" value="RmlC-like_jellyroll"/>
</dbReference>
<dbReference type="PANTHER" id="PTHR43280:SF28">
    <property type="entry name" value="HTH-TYPE TRANSCRIPTIONAL ACTIVATOR RHAS"/>
    <property type="match status" value="1"/>
</dbReference>
<reference evidence="5 6" key="1">
    <citation type="submission" date="2018-12" db="EMBL/GenBank/DDBJ databases">
        <title>Bacillus ochoae sp. nov., Paenibacillus whitsoniae sp. nov., Paenibacillus spiritus sp. nov. Isolated from the Mars Exploration Rover during spacecraft assembly.</title>
        <authorList>
            <person name="Seuylemezian A."/>
            <person name="Vaishampayan P."/>
        </authorList>
    </citation>
    <scope>NUCLEOTIDE SEQUENCE [LARGE SCALE GENOMIC DNA]</scope>
    <source>
        <strain evidence="5 6">MER 54</strain>
    </source>
</reference>
<dbReference type="InterPro" id="IPR020449">
    <property type="entry name" value="Tscrpt_reg_AraC-type_HTH"/>
</dbReference>
<accession>A0A3S0CUS7</accession>
<dbReference type="Gene3D" id="1.10.10.60">
    <property type="entry name" value="Homeodomain-like"/>
    <property type="match status" value="2"/>
</dbReference>
<evidence type="ECO:0000256" key="3">
    <source>
        <dbReference type="ARBA" id="ARBA00023163"/>
    </source>
</evidence>
<evidence type="ECO:0000256" key="2">
    <source>
        <dbReference type="ARBA" id="ARBA00023125"/>
    </source>
</evidence>
<comment type="caution">
    <text evidence="5">The sequence shown here is derived from an EMBL/GenBank/DDBJ whole genome shotgun (WGS) entry which is preliminary data.</text>
</comment>
<dbReference type="SMART" id="SM00342">
    <property type="entry name" value="HTH_ARAC"/>
    <property type="match status" value="1"/>
</dbReference>
<dbReference type="InterPro" id="IPR037923">
    <property type="entry name" value="HTH-like"/>
</dbReference>
<protein>
    <submittedName>
        <fullName evidence="5">AraC family transcriptional regulator</fullName>
    </submittedName>
</protein>
<dbReference type="PROSITE" id="PS00041">
    <property type="entry name" value="HTH_ARAC_FAMILY_1"/>
    <property type="match status" value="1"/>
</dbReference>
<evidence type="ECO:0000259" key="4">
    <source>
        <dbReference type="PROSITE" id="PS01124"/>
    </source>
</evidence>
<dbReference type="InterPro" id="IPR003313">
    <property type="entry name" value="AraC-bd"/>
</dbReference>
<dbReference type="InterPro" id="IPR018060">
    <property type="entry name" value="HTH_AraC"/>
</dbReference>
<feature type="domain" description="HTH araC/xylS-type" evidence="4">
    <location>
        <begin position="201"/>
        <end position="299"/>
    </location>
</feature>
<dbReference type="PROSITE" id="PS01124">
    <property type="entry name" value="HTH_ARAC_FAMILY_2"/>
    <property type="match status" value="1"/>
</dbReference>
<evidence type="ECO:0000313" key="6">
    <source>
        <dbReference type="Proteomes" id="UP000276128"/>
    </source>
</evidence>
<keyword evidence="1" id="KW-0805">Transcription regulation</keyword>
<dbReference type="CDD" id="cd02208">
    <property type="entry name" value="cupin_RmlC-like"/>
    <property type="match status" value="1"/>
</dbReference>
<keyword evidence="2" id="KW-0238">DNA-binding</keyword>
<dbReference type="Gene3D" id="2.60.120.10">
    <property type="entry name" value="Jelly Rolls"/>
    <property type="match status" value="1"/>
</dbReference>
<dbReference type="PANTHER" id="PTHR43280">
    <property type="entry name" value="ARAC-FAMILY TRANSCRIPTIONAL REGULATOR"/>
    <property type="match status" value="1"/>
</dbReference>
<keyword evidence="6" id="KW-1185">Reference proteome</keyword>